<feature type="compositionally biased region" description="Polar residues" evidence="1">
    <location>
        <begin position="762"/>
        <end position="774"/>
    </location>
</feature>
<evidence type="ECO:0000313" key="3">
    <source>
        <dbReference type="Proteomes" id="UP000324222"/>
    </source>
</evidence>
<dbReference type="Proteomes" id="UP000324222">
    <property type="component" value="Unassembled WGS sequence"/>
</dbReference>
<feature type="region of interest" description="Disordered" evidence="1">
    <location>
        <begin position="795"/>
        <end position="820"/>
    </location>
</feature>
<feature type="compositionally biased region" description="Basic and acidic residues" evidence="1">
    <location>
        <begin position="243"/>
        <end position="255"/>
    </location>
</feature>
<feature type="compositionally biased region" description="Polar residues" evidence="1">
    <location>
        <begin position="134"/>
        <end position="145"/>
    </location>
</feature>
<sequence length="877" mass="96046">MQESKDIDSLPPNTRSCKCHNLMFCPSSGKFTLVFSLPVCTCVRAAAAMSASPSLRLSLRRKRSTRSGENSGSPAIKKSSPKLPEARKEPPSTPKTHTSRTANRPSRSALRTSPRLSREKSRDSSDNEEKNLKTPVSTKWMSGNEESLRQPSPDMPFLSSQLCGTQDCEVVWDCDSPGFSKDDLKRMHSGDEGEKAVIAIPAPPRQLFPHSRTRPSKAASLGNTTAQLNDLLDLLSSKGKEKRKNESEGDPDRHSLQQIIPPRDSCSEDSSASELIVLPVSLRDASSQPFQVPGVSGPKSTDHVASSNDLNDSVWGDDLNLGMCDINDTRRSNSEGVGAVKNQLDNSRLSSEKAELSSASVDIFDDDLFSESVILSTQAVEEEALNTNNHKDITNNKCYSGGHYSKDPQQKFSKHNVKGEENSRNINSDENISKNNKSELNNHSKLSTSGLSTHSLNINQRSSSSDSSPQRQVRRSFRFGLSPTNTAKSNPPAVTGNTRHTLVNIPETQKFVKIKDTRCETKKMNLLPAFNHEKPSALNKNLMDRTSKTSIVESSPCPQGTLPTIRKPLFGHDVKAEEAKNRSVQGTRGPLLRSQSIGNARLATSSPMARRSNSSMELDTSQELEDDDFFKSILSMLPEDDECIVGDATLSLSPITSETKPTQSSSSKNSLIHARLAVESKMSQGVKSSNDRKLTNSTSLQNKVSNGSVRSLVVGQVNMCPGATNSKAHLSGRTPAANVQGLKPSGTNYSTAKTKPLDTREPNASSTKEQQSGDTFDDGLFQDDVLSLIDEVESQFGSQNAPSPTPSPQSQPQQTRCTQDEIARKKAAALQRREAKRRQQCRYCMIQHWNDTHTGKTIQEMASSKPRQVLSQNRNIR</sequence>
<name>A0A5B7CNB2_PORTR</name>
<comment type="caution">
    <text evidence="2">The sequence shown here is derived from an EMBL/GenBank/DDBJ whole genome shotgun (WGS) entry which is preliminary data.</text>
</comment>
<accession>A0A5B7CNB2</accession>
<protein>
    <submittedName>
        <fullName evidence="2">Uncharacterized protein</fullName>
    </submittedName>
</protein>
<organism evidence="2 3">
    <name type="scientific">Portunus trituberculatus</name>
    <name type="common">Swimming crab</name>
    <name type="synonym">Neptunus trituberculatus</name>
    <dbReference type="NCBI Taxonomy" id="210409"/>
    <lineage>
        <taxon>Eukaryota</taxon>
        <taxon>Metazoa</taxon>
        <taxon>Ecdysozoa</taxon>
        <taxon>Arthropoda</taxon>
        <taxon>Crustacea</taxon>
        <taxon>Multicrustacea</taxon>
        <taxon>Malacostraca</taxon>
        <taxon>Eumalacostraca</taxon>
        <taxon>Eucarida</taxon>
        <taxon>Decapoda</taxon>
        <taxon>Pleocyemata</taxon>
        <taxon>Brachyura</taxon>
        <taxon>Eubrachyura</taxon>
        <taxon>Portunoidea</taxon>
        <taxon>Portunidae</taxon>
        <taxon>Portuninae</taxon>
        <taxon>Portunus</taxon>
    </lineage>
</organism>
<feature type="region of interest" description="Disordered" evidence="1">
    <location>
        <begin position="598"/>
        <end position="623"/>
    </location>
</feature>
<feature type="compositionally biased region" description="Polar residues" evidence="1">
    <location>
        <begin position="443"/>
        <end position="459"/>
    </location>
</feature>
<feature type="compositionally biased region" description="Low complexity" evidence="1">
    <location>
        <begin position="460"/>
        <end position="471"/>
    </location>
</feature>
<feature type="compositionally biased region" description="Polar residues" evidence="1">
    <location>
        <begin position="598"/>
        <end position="619"/>
    </location>
</feature>
<evidence type="ECO:0000256" key="1">
    <source>
        <dbReference type="SAM" id="MobiDB-lite"/>
    </source>
</evidence>
<proteinExistence type="predicted"/>
<dbReference type="OrthoDB" id="6357879at2759"/>
<feature type="region of interest" description="Disordered" evidence="1">
    <location>
        <begin position="204"/>
        <end position="225"/>
    </location>
</feature>
<reference evidence="2 3" key="1">
    <citation type="submission" date="2019-05" db="EMBL/GenBank/DDBJ databases">
        <title>Another draft genome of Portunus trituberculatus and its Hox gene families provides insights of decapod evolution.</title>
        <authorList>
            <person name="Jeong J.-H."/>
            <person name="Song I."/>
            <person name="Kim S."/>
            <person name="Choi T."/>
            <person name="Kim D."/>
            <person name="Ryu S."/>
            <person name="Kim W."/>
        </authorList>
    </citation>
    <scope>NUCLEOTIDE SEQUENCE [LARGE SCALE GENOMIC DNA]</scope>
    <source>
        <tissue evidence="2">Muscle</tissue>
    </source>
</reference>
<dbReference type="AlphaFoldDB" id="A0A5B7CNB2"/>
<dbReference type="EMBL" id="VSRR010000122">
    <property type="protein sequence ID" value="MPC10568.1"/>
    <property type="molecule type" value="Genomic_DNA"/>
</dbReference>
<feature type="region of interest" description="Disordered" evidence="1">
    <location>
        <begin position="681"/>
        <end position="703"/>
    </location>
</feature>
<feature type="region of interest" description="Disordered" evidence="1">
    <location>
        <begin position="239"/>
        <end position="271"/>
    </location>
</feature>
<gene>
    <name evidence="2" type="ORF">E2C01_003205</name>
</gene>
<feature type="region of interest" description="Disordered" evidence="1">
    <location>
        <begin position="289"/>
        <end position="309"/>
    </location>
</feature>
<feature type="region of interest" description="Disordered" evidence="1">
    <location>
        <begin position="386"/>
        <end position="497"/>
    </location>
</feature>
<feature type="region of interest" description="Disordered" evidence="1">
    <location>
        <begin position="725"/>
        <end position="779"/>
    </location>
</feature>
<feature type="compositionally biased region" description="Polar residues" evidence="1">
    <location>
        <begin position="94"/>
        <end position="115"/>
    </location>
</feature>
<feature type="compositionally biased region" description="Basic and acidic residues" evidence="1">
    <location>
        <begin position="116"/>
        <end position="132"/>
    </location>
</feature>
<feature type="compositionally biased region" description="Polar residues" evidence="1">
    <location>
        <begin position="424"/>
        <end position="435"/>
    </location>
</feature>
<evidence type="ECO:0000313" key="2">
    <source>
        <dbReference type="EMBL" id="MPC10568.1"/>
    </source>
</evidence>
<feature type="region of interest" description="Disordered" evidence="1">
    <location>
        <begin position="51"/>
        <end position="154"/>
    </location>
</feature>
<keyword evidence="3" id="KW-1185">Reference proteome</keyword>